<evidence type="ECO:0000313" key="1">
    <source>
        <dbReference type="EMBL" id="KRG00819.1"/>
    </source>
</evidence>
<proteinExistence type="predicted"/>
<dbReference type="AlphaFoldDB" id="A0A0Q9XAF8"/>
<organism evidence="1 2">
    <name type="scientific">Drosophila mojavensis</name>
    <name type="common">Fruit fly</name>
    <dbReference type="NCBI Taxonomy" id="7230"/>
    <lineage>
        <taxon>Eukaryota</taxon>
        <taxon>Metazoa</taxon>
        <taxon>Ecdysozoa</taxon>
        <taxon>Arthropoda</taxon>
        <taxon>Hexapoda</taxon>
        <taxon>Insecta</taxon>
        <taxon>Pterygota</taxon>
        <taxon>Neoptera</taxon>
        <taxon>Endopterygota</taxon>
        <taxon>Diptera</taxon>
        <taxon>Brachycera</taxon>
        <taxon>Muscomorpha</taxon>
        <taxon>Ephydroidea</taxon>
        <taxon>Drosophilidae</taxon>
        <taxon>Drosophila</taxon>
    </lineage>
</organism>
<protein>
    <submittedName>
        <fullName evidence="1">Uncharacterized protein</fullName>
    </submittedName>
</protein>
<dbReference type="Proteomes" id="UP000009192">
    <property type="component" value="Unassembled WGS sequence"/>
</dbReference>
<sequence length="56" mass="6105">MTRSFSQVIRKTLMSKSPISTSALHIGKHTILNACPVGRKFSTTVNDAVNKDSETV</sequence>
<dbReference type="EMBL" id="CH933806">
    <property type="protein sequence ID" value="KRG00819.1"/>
    <property type="molecule type" value="Genomic_DNA"/>
</dbReference>
<keyword evidence="2" id="KW-1185">Reference proteome</keyword>
<accession>A0A0Q9XAF8</accession>
<reference evidence="1 2" key="1">
    <citation type="journal article" date="2007" name="Nature">
        <title>Evolution of genes and genomes on the Drosophila phylogeny.</title>
        <authorList>
            <consortium name="Drosophila 12 Genomes Consortium"/>
            <person name="Clark A.G."/>
            <person name="Eisen M.B."/>
            <person name="Smith D.R."/>
            <person name="Bergman C.M."/>
            <person name="Oliver B."/>
            <person name="Markow T.A."/>
            <person name="Kaufman T.C."/>
            <person name="Kellis M."/>
            <person name="Gelbart W."/>
            <person name="Iyer V.N."/>
            <person name="Pollard D.A."/>
            <person name="Sackton T.B."/>
            <person name="Larracuente A.M."/>
            <person name="Singh N.D."/>
            <person name="Abad J.P."/>
            <person name="Abt D.N."/>
            <person name="Adryan B."/>
            <person name="Aguade M."/>
            <person name="Akashi H."/>
            <person name="Anderson W.W."/>
            <person name="Aquadro C.F."/>
            <person name="Ardell D.H."/>
            <person name="Arguello R."/>
            <person name="Artieri C.G."/>
            <person name="Barbash D.A."/>
            <person name="Barker D."/>
            <person name="Barsanti P."/>
            <person name="Batterham P."/>
            <person name="Batzoglou S."/>
            <person name="Begun D."/>
            <person name="Bhutkar A."/>
            <person name="Blanco E."/>
            <person name="Bosak S.A."/>
            <person name="Bradley R.K."/>
            <person name="Brand A.D."/>
            <person name="Brent M.R."/>
            <person name="Brooks A.N."/>
            <person name="Brown R.H."/>
            <person name="Butlin R.K."/>
            <person name="Caggese C."/>
            <person name="Calvi B.R."/>
            <person name="Bernardo de Carvalho A."/>
            <person name="Caspi A."/>
            <person name="Castrezana S."/>
            <person name="Celniker S.E."/>
            <person name="Chang J.L."/>
            <person name="Chapple C."/>
            <person name="Chatterji S."/>
            <person name="Chinwalla A."/>
            <person name="Civetta A."/>
            <person name="Clifton S.W."/>
            <person name="Comeron J.M."/>
            <person name="Costello J.C."/>
            <person name="Coyne J.A."/>
            <person name="Daub J."/>
            <person name="David R.G."/>
            <person name="Delcher A.L."/>
            <person name="Delehaunty K."/>
            <person name="Do C.B."/>
            <person name="Ebling H."/>
            <person name="Edwards K."/>
            <person name="Eickbush T."/>
            <person name="Evans J.D."/>
            <person name="Filipski A."/>
            <person name="Findeiss S."/>
            <person name="Freyhult E."/>
            <person name="Fulton L."/>
            <person name="Fulton R."/>
            <person name="Garcia A.C."/>
            <person name="Gardiner A."/>
            <person name="Garfield D.A."/>
            <person name="Garvin B.E."/>
            <person name="Gibson G."/>
            <person name="Gilbert D."/>
            <person name="Gnerre S."/>
            <person name="Godfrey J."/>
            <person name="Good R."/>
            <person name="Gotea V."/>
            <person name="Gravely B."/>
            <person name="Greenberg A.J."/>
            <person name="Griffiths-Jones S."/>
            <person name="Gross S."/>
            <person name="Guigo R."/>
            <person name="Gustafson E.A."/>
            <person name="Haerty W."/>
            <person name="Hahn M.W."/>
            <person name="Halligan D.L."/>
            <person name="Halpern A.L."/>
            <person name="Halter G.M."/>
            <person name="Han M.V."/>
            <person name="Heger A."/>
            <person name="Hillier L."/>
            <person name="Hinrichs A.S."/>
            <person name="Holmes I."/>
            <person name="Hoskins R.A."/>
            <person name="Hubisz M.J."/>
            <person name="Hultmark D."/>
            <person name="Huntley M.A."/>
            <person name="Jaffe D.B."/>
            <person name="Jagadeeshan S."/>
            <person name="Jeck W.R."/>
            <person name="Johnson J."/>
            <person name="Jones C.D."/>
            <person name="Jordan W.C."/>
            <person name="Karpen G.H."/>
            <person name="Kataoka E."/>
            <person name="Keightley P.D."/>
            <person name="Kheradpour P."/>
            <person name="Kirkness E.F."/>
            <person name="Koerich L.B."/>
            <person name="Kristiansen K."/>
            <person name="Kudrna D."/>
            <person name="Kulathinal R.J."/>
            <person name="Kumar S."/>
            <person name="Kwok R."/>
            <person name="Lander E."/>
            <person name="Langley C.H."/>
            <person name="Lapoint R."/>
            <person name="Lazzaro B.P."/>
            <person name="Lee S.J."/>
            <person name="Levesque L."/>
            <person name="Li R."/>
            <person name="Lin C.F."/>
            <person name="Lin M.F."/>
            <person name="Lindblad-Toh K."/>
            <person name="Llopart A."/>
            <person name="Long M."/>
            <person name="Low L."/>
            <person name="Lozovsky E."/>
            <person name="Lu J."/>
            <person name="Luo M."/>
            <person name="Machado C.A."/>
            <person name="Makalowski W."/>
            <person name="Marzo M."/>
            <person name="Matsuda M."/>
            <person name="Matzkin L."/>
            <person name="McAllister B."/>
            <person name="McBride C.S."/>
            <person name="McKernan B."/>
            <person name="McKernan K."/>
            <person name="Mendez-Lago M."/>
            <person name="Minx P."/>
            <person name="Mollenhauer M.U."/>
            <person name="Montooth K."/>
            <person name="Mount S.M."/>
            <person name="Mu X."/>
            <person name="Myers E."/>
            <person name="Negre B."/>
            <person name="Newfeld S."/>
            <person name="Nielsen R."/>
            <person name="Noor M.A."/>
            <person name="O'Grady P."/>
            <person name="Pachter L."/>
            <person name="Papaceit M."/>
            <person name="Parisi M.J."/>
            <person name="Parisi M."/>
            <person name="Parts L."/>
            <person name="Pedersen J.S."/>
            <person name="Pesole G."/>
            <person name="Phillippy A.M."/>
            <person name="Ponting C.P."/>
            <person name="Pop M."/>
            <person name="Porcelli D."/>
            <person name="Powell J.R."/>
            <person name="Prohaska S."/>
            <person name="Pruitt K."/>
            <person name="Puig M."/>
            <person name="Quesneville H."/>
            <person name="Ram K.R."/>
            <person name="Rand D."/>
            <person name="Rasmussen M.D."/>
            <person name="Reed L.K."/>
            <person name="Reenan R."/>
            <person name="Reily A."/>
            <person name="Remington K.A."/>
            <person name="Rieger T.T."/>
            <person name="Ritchie M.G."/>
            <person name="Robin C."/>
            <person name="Rogers Y.H."/>
            <person name="Rohde C."/>
            <person name="Rozas J."/>
            <person name="Rubenfield M.J."/>
            <person name="Ruiz A."/>
            <person name="Russo S."/>
            <person name="Salzberg S.L."/>
            <person name="Sanchez-Gracia A."/>
            <person name="Saranga D.J."/>
            <person name="Sato H."/>
            <person name="Schaeffer S.W."/>
            <person name="Schatz M.C."/>
            <person name="Schlenke T."/>
            <person name="Schwartz R."/>
            <person name="Segarra C."/>
            <person name="Singh R.S."/>
            <person name="Sirot L."/>
            <person name="Sirota M."/>
            <person name="Sisneros N.B."/>
            <person name="Smith C.D."/>
            <person name="Smith T.F."/>
            <person name="Spieth J."/>
            <person name="Stage D.E."/>
            <person name="Stark A."/>
            <person name="Stephan W."/>
            <person name="Strausberg R.L."/>
            <person name="Strempel S."/>
            <person name="Sturgill D."/>
            <person name="Sutton G."/>
            <person name="Sutton G.G."/>
            <person name="Tao W."/>
            <person name="Teichmann S."/>
            <person name="Tobari Y.N."/>
            <person name="Tomimura Y."/>
            <person name="Tsolas J.M."/>
            <person name="Valente V.L."/>
            <person name="Venter E."/>
            <person name="Venter J.C."/>
            <person name="Vicario S."/>
            <person name="Vieira F.G."/>
            <person name="Vilella A.J."/>
            <person name="Villasante A."/>
            <person name="Walenz B."/>
            <person name="Wang J."/>
            <person name="Wasserman M."/>
            <person name="Watts T."/>
            <person name="Wilson D."/>
            <person name="Wilson R.K."/>
            <person name="Wing R.A."/>
            <person name="Wolfner M.F."/>
            <person name="Wong A."/>
            <person name="Wong G.K."/>
            <person name="Wu C.I."/>
            <person name="Wu G."/>
            <person name="Yamamoto D."/>
            <person name="Yang H.P."/>
            <person name="Yang S.P."/>
            <person name="Yorke J.A."/>
            <person name="Yoshida K."/>
            <person name="Zdobnov E."/>
            <person name="Zhang P."/>
            <person name="Zhang Y."/>
            <person name="Zimin A.V."/>
            <person name="Baldwin J."/>
            <person name="Abdouelleil A."/>
            <person name="Abdulkadir J."/>
            <person name="Abebe A."/>
            <person name="Abera B."/>
            <person name="Abreu J."/>
            <person name="Acer S.C."/>
            <person name="Aftuck L."/>
            <person name="Alexander A."/>
            <person name="An P."/>
            <person name="Anderson E."/>
            <person name="Anderson S."/>
            <person name="Arachi H."/>
            <person name="Azer M."/>
            <person name="Bachantsang P."/>
            <person name="Barry A."/>
            <person name="Bayul T."/>
            <person name="Berlin A."/>
            <person name="Bessette D."/>
            <person name="Bloom T."/>
            <person name="Blye J."/>
            <person name="Boguslavskiy L."/>
            <person name="Bonnet C."/>
            <person name="Boukhgalter B."/>
            <person name="Bourzgui I."/>
            <person name="Brown A."/>
            <person name="Cahill P."/>
            <person name="Channer S."/>
            <person name="Cheshatsang Y."/>
            <person name="Chuda L."/>
            <person name="Citroen M."/>
            <person name="Collymore A."/>
            <person name="Cooke P."/>
            <person name="Costello M."/>
            <person name="D'Aco K."/>
            <person name="Daza R."/>
            <person name="De Haan G."/>
            <person name="DeGray S."/>
            <person name="DeMaso C."/>
            <person name="Dhargay N."/>
            <person name="Dooley K."/>
            <person name="Dooley E."/>
            <person name="Doricent M."/>
            <person name="Dorje P."/>
            <person name="Dorjee K."/>
            <person name="Dupes A."/>
            <person name="Elong R."/>
            <person name="Falk J."/>
            <person name="Farina A."/>
            <person name="Faro S."/>
            <person name="Ferguson D."/>
            <person name="Fisher S."/>
            <person name="Foley C.D."/>
            <person name="Franke A."/>
            <person name="Friedrich D."/>
            <person name="Gadbois L."/>
            <person name="Gearin G."/>
            <person name="Gearin C.R."/>
            <person name="Giannoukos G."/>
            <person name="Goode T."/>
            <person name="Graham J."/>
            <person name="Grandbois E."/>
            <person name="Grewal S."/>
            <person name="Gyaltsen K."/>
            <person name="Hafez N."/>
            <person name="Hagos B."/>
            <person name="Hall J."/>
            <person name="Henson C."/>
            <person name="Hollinger A."/>
            <person name="Honan T."/>
            <person name="Huard M.D."/>
            <person name="Hughes L."/>
            <person name="Hurhula B."/>
            <person name="Husby M.E."/>
            <person name="Kamat A."/>
            <person name="Kanga B."/>
            <person name="Kashin S."/>
            <person name="Khazanovich D."/>
            <person name="Kisner P."/>
            <person name="Lance K."/>
            <person name="Lara M."/>
            <person name="Lee W."/>
            <person name="Lennon N."/>
            <person name="Letendre F."/>
            <person name="LeVine R."/>
            <person name="Lipovsky A."/>
            <person name="Liu X."/>
            <person name="Liu J."/>
            <person name="Liu S."/>
            <person name="Lokyitsang T."/>
            <person name="Lokyitsang Y."/>
            <person name="Lubonja R."/>
            <person name="Lui A."/>
            <person name="MacDonald P."/>
            <person name="Magnisalis V."/>
            <person name="Maru K."/>
            <person name="Matthews C."/>
            <person name="McCusker W."/>
            <person name="McDonough S."/>
            <person name="Mehta T."/>
            <person name="Meldrim J."/>
            <person name="Meneus L."/>
            <person name="Mihai O."/>
            <person name="Mihalev A."/>
            <person name="Mihova T."/>
            <person name="Mittelman R."/>
            <person name="Mlenga V."/>
            <person name="Montmayeur A."/>
            <person name="Mulrain L."/>
            <person name="Navidi A."/>
            <person name="Naylor J."/>
            <person name="Negash T."/>
            <person name="Nguyen T."/>
            <person name="Nguyen N."/>
            <person name="Nicol R."/>
            <person name="Norbu C."/>
            <person name="Norbu N."/>
            <person name="Novod N."/>
            <person name="O'Neill B."/>
            <person name="Osman S."/>
            <person name="Markiewicz E."/>
            <person name="Oyono O.L."/>
            <person name="Patti C."/>
            <person name="Phunkhang P."/>
            <person name="Pierre F."/>
            <person name="Priest M."/>
            <person name="Raghuraman S."/>
            <person name="Rege F."/>
            <person name="Reyes R."/>
            <person name="Rise C."/>
            <person name="Rogov P."/>
            <person name="Ross K."/>
            <person name="Ryan E."/>
            <person name="Settipalli S."/>
            <person name="Shea T."/>
            <person name="Sherpa N."/>
            <person name="Shi L."/>
            <person name="Shih D."/>
            <person name="Sparrow T."/>
            <person name="Spaulding J."/>
            <person name="Stalker J."/>
            <person name="Stange-Thomann N."/>
            <person name="Stavropoulos S."/>
            <person name="Stone C."/>
            <person name="Strader C."/>
            <person name="Tesfaye S."/>
            <person name="Thomson T."/>
            <person name="Thoulutsang Y."/>
            <person name="Thoulutsang D."/>
            <person name="Topham K."/>
            <person name="Topping I."/>
            <person name="Tsamla T."/>
            <person name="Vassiliev H."/>
            <person name="Vo A."/>
            <person name="Wangchuk T."/>
            <person name="Wangdi T."/>
            <person name="Weiand M."/>
            <person name="Wilkinson J."/>
            <person name="Wilson A."/>
            <person name="Yadav S."/>
            <person name="Young G."/>
            <person name="Yu Q."/>
            <person name="Zembek L."/>
            <person name="Zhong D."/>
            <person name="Zimmer A."/>
            <person name="Zwirko Z."/>
            <person name="Jaffe D.B."/>
            <person name="Alvarez P."/>
            <person name="Brockman W."/>
            <person name="Butler J."/>
            <person name="Chin C."/>
            <person name="Gnerre S."/>
            <person name="Grabherr M."/>
            <person name="Kleber M."/>
            <person name="Mauceli E."/>
            <person name="MacCallum I."/>
        </authorList>
    </citation>
    <scope>NUCLEOTIDE SEQUENCE [LARGE SCALE GENOMIC DNA]</scope>
    <source>
        <strain evidence="2">Tucson 15081-1352.22</strain>
    </source>
</reference>
<dbReference type="KEGG" id="dmo:Dmoj_GI25895"/>
<dbReference type="InParanoid" id="A0A0Q9XAF8"/>
<evidence type="ECO:0000313" key="2">
    <source>
        <dbReference type="Proteomes" id="UP000009192"/>
    </source>
</evidence>
<gene>
    <name evidence="1" type="primary">Dmoj\GI25895</name>
    <name evidence="1" type="ORF">Dmoj_GI25895</name>
</gene>
<name>A0A0Q9XAF8_DROMO</name>